<dbReference type="Proteomes" id="UP000266861">
    <property type="component" value="Unassembled WGS sequence"/>
</dbReference>
<accession>A0A397JLJ5</accession>
<dbReference type="OrthoDB" id="73465at2759"/>
<name>A0A397JLJ5_9GLOM</name>
<gene>
    <name evidence="1" type="ORF">Glove_55g55</name>
</gene>
<evidence type="ECO:0000313" key="2">
    <source>
        <dbReference type="Proteomes" id="UP000266861"/>
    </source>
</evidence>
<reference evidence="1 2" key="1">
    <citation type="submission" date="2018-08" db="EMBL/GenBank/DDBJ databases">
        <title>Genome and evolution of the arbuscular mycorrhizal fungus Diversispora epigaea (formerly Glomus versiforme) and its bacterial endosymbionts.</title>
        <authorList>
            <person name="Sun X."/>
            <person name="Fei Z."/>
            <person name="Harrison M."/>
        </authorList>
    </citation>
    <scope>NUCLEOTIDE SEQUENCE [LARGE SCALE GENOMIC DNA]</scope>
    <source>
        <strain evidence="1 2">IT104</strain>
    </source>
</reference>
<dbReference type="EMBL" id="PQFF01000052">
    <property type="protein sequence ID" value="RHZ86054.1"/>
    <property type="molecule type" value="Genomic_DNA"/>
</dbReference>
<protein>
    <submittedName>
        <fullName evidence="1">Uncharacterized protein</fullName>
    </submittedName>
</protein>
<keyword evidence="2" id="KW-1185">Reference proteome</keyword>
<dbReference type="AlphaFoldDB" id="A0A397JLJ5"/>
<evidence type="ECO:0000313" key="1">
    <source>
        <dbReference type="EMBL" id="RHZ86054.1"/>
    </source>
</evidence>
<sequence length="279" mass="31935">MKSDFCTPNLQFNNKKGTMKTPFLPYLNPTQFDCDVERDINFFQVDLYCYSNTCNKVEVAFNDAGNEISKVLKLKRTIYVTATFMNLSDDNVLDPTQTISLVSDDDNTRLYPRALVSDNEIIKPDQIDFYAVVLHEFIHGLGFLLTWGNSLETTDYQPTDLTSDFYYDNNKFNGFIENIFDRYVRFIRNNFVYSSSSFTIQLNKAVPIGASFNSYSKFVTEVKSSSQWEYAKSALISATTNDLNTNFGITLEELIELPISTISTIPRILFILESIGYPN</sequence>
<comment type="caution">
    <text evidence="1">The sequence shown here is derived from an EMBL/GenBank/DDBJ whole genome shotgun (WGS) entry which is preliminary data.</text>
</comment>
<proteinExistence type="predicted"/>
<organism evidence="1 2">
    <name type="scientific">Diversispora epigaea</name>
    <dbReference type="NCBI Taxonomy" id="1348612"/>
    <lineage>
        <taxon>Eukaryota</taxon>
        <taxon>Fungi</taxon>
        <taxon>Fungi incertae sedis</taxon>
        <taxon>Mucoromycota</taxon>
        <taxon>Glomeromycotina</taxon>
        <taxon>Glomeromycetes</taxon>
        <taxon>Diversisporales</taxon>
        <taxon>Diversisporaceae</taxon>
        <taxon>Diversispora</taxon>
    </lineage>
</organism>